<dbReference type="EMBL" id="CAJOBP010042491">
    <property type="protein sequence ID" value="CAF4766674.1"/>
    <property type="molecule type" value="Genomic_DNA"/>
</dbReference>
<feature type="domain" description="Ubiquitin-activating enzyme E1 C-terminal" evidence="1">
    <location>
        <begin position="54"/>
        <end position="138"/>
    </location>
</feature>
<feature type="non-terminal residue" evidence="2">
    <location>
        <position position="1"/>
    </location>
</feature>
<reference evidence="2" key="1">
    <citation type="submission" date="2021-02" db="EMBL/GenBank/DDBJ databases">
        <authorList>
            <person name="Nowell W R."/>
        </authorList>
    </citation>
    <scope>NUCLEOTIDE SEQUENCE</scope>
</reference>
<keyword evidence="3" id="KW-1185">Reference proteome</keyword>
<dbReference type="Gene3D" id="3.10.290.60">
    <property type="entry name" value="Ubiquitin-activating enzyme E1, UFD domain"/>
    <property type="match status" value="1"/>
</dbReference>
<accession>A0A821MFN0</accession>
<organism evidence="2 3">
    <name type="scientific">Rotaria socialis</name>
    <dbReference type="NCBI Taxonomy" id="392032"/>
    <lineage>
        <taxon>Eukaryota</taxon>
        <taxon>Metazoa</taxon>
        <taxon>Spiralia</taxon>
        <taxon>Gnathifera</taxon>
        <taxon>Rotifera</taxon>
        <taxon>Eurotatoria</taxon>
        <taxon>Bdelloidea</taxon>
        <taxon>Philodinida</taxon>
        <taxon>Philodinidae</taxon>
        <taxon>Rotaria</taxon>
    </lineage>
</organism>
<dbReference type="SMART" id="SM00985">
    <property type="entry name" value="UBA_e1_C"/>
    <property type="match status" value="1"/>
</dbReference>
<dbReference type="Pfam" id="PF09358">
    <property type="entry name" value="E1_UFD"/>
    <property type="match status" value="1"/>
</dbReference>
<dbReference type="InterPro" id="IPR035985">
    <property type="entry name" value="Ubiquitin-activating_enz"/>
</dbReference>
<dbReference type="InterPro" id="IPR018965">
    <property type="entry name" value="Ub-activating_enz_E1_C"/>
</dbReference>
<dbReference type="InterPro" id="IPR038252">
    <property type="entry name" value="UBA_E1_C_sf"/>
</dbReference>
<name>A0A821MFN0_9BILA</name>
<gene>
    <name evidence="2" type="ORF">UJA718_LOCUS39708</name>
</gene>
<dbReference type="AlphaFoldDB" id="A0A821MFN0"/>
<comment type="caution">
    <text evidence="2">The sequence shown here is derived from an EMBL/GenBank/DDBJ whole genome shotgun (WGS) entry which is preliminary data.</text>
</comment>
<sequence>MYGLEPSDRYEIKRIAGRIVPAIGTTTATVSGLIIIEFVKLCLSQIKDLPLDVYRNFYINIALPFLIASEPLACLTQKIGKFDVNIWSSFEIKGNPDMTLEGFITEVEKKYDIKPVLISEGVKSVYAPWMPKASSQLKR</sequence>
<dbReference type="GO" id="GO:0008641">
    <property type="term" value="F:ubiquitin-like modifier activating enzyme activity"/>
    <property type="evidence" value="ECO:0007669"/>
    <property type="project" value="InterPro"/>
</dbReference>
<dbReference type="Proteomes" id="UP000663873">
    <property type="component" value="Unassembled WGS sequence"/>
</dbReference>
<protein>
    <recommendedName>
        <fullName evidence="1">Ubiquitin-activating enzyme E1 C-terminal domain-containing protein</fullName>
    </recommendedName>
</protein>
<evidence type="ECO:0000313" key="3">
    <source>
        <dbReference type="Proteomes" id="UP000663873"/>
    </source>
</evidence>
<dbReference type="Gene3D" id="3.40.50.720">
    <property type="entry name" value="NAD(P)-binding Rossmann-like Domain"/>
    <property type="match status" value="1"/>
</dbReference>
<evidence type="ECO:0000313" key="2">
    <source>
        <dbReference type="EMBL" id="CAF4766674.1"/>
    </source>
</evidence>
<dbReference type="SUPFAM" id="SSF69572">
    <property type="entry name" value="Activating enzymes of the ubiquitin-like proteins"/>
    <property type="match status" value="1"/>
</dbReference>
<proteinExistence type="predicted"/>
<evidence type="ECO:0000259" key="1">
    <source>
        <dbReference type="SMART" id="SM00985"/>
    </source>
</evidence>